<evidence type="ECO:0000313" key="2">
    <source>
        <dbReference type="Proteomes" id="UP000195918"/>
    </source>
</evidence>
<dbReference type="Proteomes" id="UP000195918">
    <property type="component" value="Unassembled WGS sequence"/>
</dbReference>
<keyword evidence="2" id="KW-1185">Reference proteome</keyword>
<dbReference type="OrthoDB" id="1629168at2"/>
<organism evidence="1 2">
    <name type="scientific">Vagococcus fluvialis bH819</name>
    <dbReference type="NCBI Taxonomy" id="1255619"/>
    <lineage>
        <taxon>Bacteria</taxon>
        <taxon>Bacillati</taxon>
        <taxon>Bacillota</taxon>
        <taxon>Bacilli</taxon>
        <taxon>Lactobacillales</taxon>
        <taxon>Enterococcaceae</taxon>
        <taxon>Vagococcus</taxon>
    </lineage>
</organism>
<accession>A0A1X6WQB2</accession>
<dbReference type="GO" id="GO:0005198">
    <property type="term" value="F:structural molecule activity"/>
    <property type="evidence" value="ECO:0007669"/>
    <property type="project" value="InterPro"/>
</dbReference>
<evidence type="ECO:0000313" key="1">
    <source>
        <dbReference type="EMBL" id="SLM86448.1"/>
    </source>
</evidence>
<dbReference type="RefSeq" id="WP_086952076.1">
    <property type="nucleotide sequence ID" value="NZ_FWFD01000015.1"/>
</dbReference>
<dbReference type="EMBL" id="FWFD01000015">
    <property type="protein sequence ID" value="SLM86448.1"/>
    <property type="molecule type" value="Genomic_DNA"/>
</dbReference>
<gene>
    <name evidence="1" type="ORF">FM121_10175</name>
</gene>
<proteinExistence type="predicted"/>
<reference evidence="2" key="1">
    <citation type="submission" date="2017-02" db="EMBL/GenBank/DDBJ databases">
        <authorList>
            <person name="Dridi B."/>
        </authorList>
    </citation>
    <scope>NUCLEOTIDE SEQUENCE [LARGE SCALE GENOMIC DNA]</scope>
    <source>
        <strain evidence="2">bH819</strain>
    </source>
</reference>
<name>A0A1X6WQB2_9ENTE</name>
<dbReference type="NCBIfam" id="TIGR04493">
    <property type="entry name" value="microcomp_PduM"/>
    <property type="match status" value="1"/>
</dbReference>
<dbReference type="InterPro" id="IPR030992">
    <property type="entry name" value="PduM"/>
</dbReference>
<dbReference type="Pfam" id="PF15953">
    <property type="entry name" value="PDU_like"/>
    <property type="match status" value="1"/>
</dbReference>
<sequence>MDEDNLIKLIKEKLIARENTKDSVVYQHYGQIETPPNTSLFKKCRTLEISHVSIQLMNELYRFEKTPWTDWIFTGLSYQTLFYFEINYFILPFIPWQMLIEWPVEFMISNQKICSFQERTLTRSMIAKLPDDVILVKMKQQKLTEEATEFIRNKKIKVIERSNQSCIWEE</sequence>
<dbReference type="AlphaFoldDB" id="A0A1X6WQB2"/>
<protein>
    <submittedName>
        <fullName evidence="1">Propanediol utilization protein PduM</fullName>
    </submittedName>
</protein>